<organism evidence="1 2">
    <name type="scientific">Leptobrachium leishanense</name>
    <name type="common">Leishan spiny toad</name>
    <dbReference type="NCBI Taxonomy" id="445787"/>
    <lineage>
        <taxon>Eukaryota</taxon>
        <taxon>Metazoa</taxon>
        <taxon>Chordata</taxon>
        <taxon>Craniata</taxon>
        <taxon>Vertebrata</taxon>
        <taxon>Euteleostomi</taxon>
        <taxon>Amphibia</taxon>
        <taxon>Batrachia</taxon>
        <taxon>Anura</taxon>
        <taxon>Pelobatoidea</taxon>
        <taxon>Megophryidae</taxon>
        <taxon>Leptobrachium</taxon>
    </lineage>
</organism>
<reference evidence="1" key="1">
    <citation type="submission" date="2025-08" db="UniProtKB">
        <authorList>
            <consortium name="Ensembl"/>
        </authorList>
    </citation>
    <scope>IDENTIFICATION</scope>
</reference>
<dbReference type="PANTHER" id="PTHR21301">
    <property type="entry name" value="REVERSE TRANSCRIPTASE"/>
    <property type="match status" value="1"/>
</dbReference>
<dbReference type="GeneTree" id="ENSGT00940000154669"/>
<reference evidence="1" key="2">
    <citation type="submission" date="2025-09" db="UniProtKB">
        <authorList>
            <consortium name="Ensembl"/>
        </authorList>
    </citation>
    <scope>IDENTIFICATION</scope>
</reference>
<dbReference type="PANTHER" id="PTHR21301:SF12">
    <property type="match status" value="1"/>
</dbReference>
<dbReference type="OrthoDB" id="6782675at2759"/>
<evidence type="ECO:0008006" key="3">
    <source>
        <dbReference type="Google" id="ProtNLM"/>
    </source>
</evidence>
<proteinExistence type="predicted"/>
<protein>
    <recommendedName>
        <fullName evidence="3">Reverse transcriptase domain-containing protein</fullName>
    </recommendedName>
</protein>
<dbReference type="Proteomes" id="UP000694569">
    <property type="component" value="Unplaced"/>
</dbReference>
<name>A0A8C5MBV0_9ANUR</name>
<keyword evidence="2" id="KW-1185">Reference proteome</keyword>
<evidence type="ECO:0000313" key="1">
    <source>
        <dbReference type="Ensembl" id="ENSLLEP00000011588.1"/>
    </source>
</evidence>
<dbReference type="AlphaFoldDB" id="A0A8C5MBV0"/>
<sequence>MEGKILAKGLSYVPTNTPQELQWDIDLYKFGRQLRITDFFKNEQSKVISRFRPKSSFDPISNQATIKTFLKIVQKETSDLLKHHKTQHQNTSREEWRAIRSLANDASITIRSADKGGSIVVMDYACYARAIYLLLEDATTYVKLQGNPTISIQNKFGDSFSRGLQLNYINQELFEFLTKKHPKIPKLYGIPKIHKNLTHPPMRPIVSAIGGVIEPVAQWLDYLFKAPVYDIPTCVKDTPMFLQRITSIDTDLTDTVLITMDVKSLYTIIPHEAGVDAMRELLSCSDKYDGPCIEYILELLLMALKNNYFRFENNWYLQKMGMSMGAAM</sequence>
<accession>A0A8C5MBV0</accession>
<evidence type="ECO:0000313" key="2">
    <source>
        <dbReference type="Proteomes" id="UP000694569"/>
    </source>
</evidence>
<dbReference type="Ensembl" id="ENSLLET00000012053.1">
    <property type="protein sequence ID" value="ENSLLEP00000011588.1"/>
    <property type="gene ID" value="ENSLLEG00000007392.1"/>
</dbReference>